<evidence type="ECO:0000313" key="2">
    <source>
        <dbReference type="Proteomes" id="UP001144297"/>
    </source>
</evidence>
<protein>
    <submittedName>
        <fullName evidence="1">Uncharacterized protein</fullName>
    </submittedName>
</protein>
<keyword evidence="2" id="KW-1185">Reference proteome</keyword>
<name>A0A9W6GIF4_9BACT</name>
<accession>A0A9W6GIF4</accession>
<dbReference type="Proteomes" id="UP001144297">
    <property type="component" value="Unassembled WGS sequence"/>
</dbReference>
<reference evidence="1" key="1">
    <citation type="submission" date="2022-12" db="EMBL/GenBank/DDBJ databases">
        <title>Reference genome sequencing for broad-spectrum identification of bacterial and archaeal isolates by mass spectrometry.</title>
        <authorList>
            <person name="Sekiguchi Y."/>
            <person name="Tourlousse D.M."/>
        </authorList>
    </citation>
    <scope>NUCLEOTIDE SEQUENCE</scope>
    <source>
        <strain evidence="1">TSL-P1</strain>
    </source>
</reference>
<sequence length="225" mass="26252">MKPFILLLTLIFMLCSYEYAEASNTLLTPELKREITEKMEKLKNIEKPGLRSPEELAQELFFHLVINSTLITICEPIIKESDKQKRKEKIDFAEMTIVDILKNPDLQKVPAYEKSLAYLMLINLANLKNDRKKANEYNKLAFENIQRGLSYYSRINESPVAKFNILLFKASMRDFFNLKVDTSPDEELEMANITQKYPLLKERLQSIAVNFSILNSLYNLKTKNK</sequence>
<dbReference type="AlphaFoldDB" id="A0A9W6GIF4"/>
<dbReference type="EMBL" id="BSDX01000001">
    <property type="protein sequence ID" value="GLI54479.1"/>
    <property type="molecule type" value="Genomic_DNA"/>
</dbReference>
<proteinExistence type="predicted"/>
<evidence type="ECO:0000313" key="1">
    <source>
        <dbReference type="EMBL" id="GLI54479.1"/>
    </source>
</evidence>
<organism evidence="1 2">
    <name type="scientific">Thermodesulfovibrio yellowstonii</name>
    <dbReference type="NCBI Taxonomy" id="28262"/>
    <lineage>
        <taxon>Bacteria</taxon>
        <taxon>Pseudomonadati</taxon>
        <taxon>Nitrospirota</taxon>
        <taxon>Thermodesulfovibrionia</taxon>
        <taxon>Thermodesulfovibrionales</taxon>
        <taxon>Thermodesulfovibrionaceae</taxon>
        <taxon>Thermodesulfovibrio</taxon>
    </lineage>
</organism>
<comment type="caution">
    <text evidence="1">The sequence shown here is derived from an EMBL/GenBank/DDBJ whole genome shotgun (WGS) entry which is preliminary data.</text>
</comment>
<gene>
    <name evidence="1" type="ORF">TISLANDTSLP1_21720</name>
</gene>